<evidence type="ECO:0000256" key="1">
    <source>
        <dbReference type="ARBA" id="ARBA00004377"/>
    </source>
</evidence>
<evidence type="ECO:0000256" key="7">
    <source>
        <dbReference type="ARBA" id="ARBA00037355"/>
    </source>
</evidence>
<dbReference type="GO" id="GO:0005886">
    <property type="term" value="C:plasma membrane"/>
    <property type="evidence" value="ECO:0007669"/>
    <property type="project" value="UniProtKB-SubCell"/>
</dbReference>
<evidence type="ECO:0000259" key="9">
    <source>
        <dbReference type="Pfam" id="PF02698"/>
    </source>
</evidence>
<comment type="function">
    <text evidence="7">Participates in the barrier function of the cell envelope.</text>
</comment>
<dbReference type="PANTHER" id="PTHR30336">
    <property type="entry name" value="INNER MEMBRANE PROTEIN, PROBABLE PERMEASE"/>
    <property type="match status" value="1"/>
</dbReference>
<evidence type="ECO:0000313" key="11">
    <source>
        <dbReference type="Proteomes" id="UP000028602"/>
    </source>
</evidence>
<evidence type="ECO:0000256" key="2">
    <source>
        <dbReference type="ARBA" id="ARBA00022475"/>
    </source>
</evidence>
<feature type="region of interest" description="Disordered" evidence="8">
    <location>
        <begin position="317"/>
        <end position="351"/>
    </location>
</feature>
<gene>
    <name evidence="10" type="ORF">GTPT_1773</name>
</gene>
<dbReference type="EMBL" id="JMPR01000028">
    <property type="protein sequence ID" value="KFD19840.1"/>
    <property type="molecule type" value="Genomic_DNA"/>
</dbReference>
<feature type="domain" description="DUF218" evidence="9">
    <location>
        <begin position="48"/>
        <end position="171"/>
    </location>
</feature>
<evidence type="ECO:0000256" key="6">
    <source>
        <dbReference type="ARBA" id="ARBA00023136"/>
    </source>
</evidence>
<keyword evidence="3" id="KW-0997">Cell inner membrane</keyword>
<keyword evidence="6" id="KW-0472">Membrane</keyword>
<sequence length="351" mass="38215">MLKRLFTLLCCLILLAGVTALGLDRWISWKTAPYIYENVSQLPHREVGVVLGTSKYYRTGELNQYYLYRIQGALNAYNSGKVNYLLLSGDNALQSYNEPRTMRRDLIRAGVDPADIVLDYAGFRTLDSIIRTRKVFDTNDFTIITQRFHCERALFIAMHQGIAAQCYAVPSPKNMLGIRIREIAARIAALADLYLFKSEPRYLGPLIPIPPVTEIPDNAPGYPAITPQQLQGTPEQPAPEHKAKAAPLTDGYQAHAANCALLATFAGQPAVSGPVTGILPIRPPDALSGVTRAADNDAGRRPRNYHQMLPGGTECPVPANAAQVPVRPPALPPAVKPGVTTGPEGPDSAVR</sequence>
<feature type="compositionally biased region" description="Pro residues" evidence="8">
    <location>
        <begin position="326"/>
        <end position="335"/>
    </location>
</feature>
<dbReference type="eggNOG" id="COG2949">
    <property type="taxonomic scope" value="Bacteria"/>
</dbReference>
<keyword evidence="5" id="KW-1133">Transmembrane helix</keyword>
<evidence type="ECO:0000256" key="5">
    <source>
        <dbReference type="ARBA" id="ARBA00022989"/>
    </source>
</evidence>
<dbReference type="PANTHER" id="PTHR30336:SF0">
    <property type="entry name" value="PROTEIN SANA"/>
    <property type="match status" value="1"/>
</dbReference>
<dbReference type="InterPro" id="IPR051599">
    <property type="entry name" value="Cell_Envelope_Assoc"/>
</dbReference>
<keyword evidence="2" id="KW-1003">Cell membrane</keyword>
<accession>A0A085JH94</accession>
<dbReference type="Proteomes" id="UP000028602">
    <property type="component" value="Unassembled WGS sequence"/>
</dbReference>
<keyword evidence="4" id="KW-0812">Transmembrane</keyword>
<reference evidence="10 11" key="1">
    <citation type="submission" date="2014-05" db="EMBL/GenBank/DDBJ databases">
        <title>ATOL: Assembling a taxonomically balanced genome-scale reconstruction of the evolutionary history of the Enterobacteriaceae.</title>
        <authorList>
            <person name="Plunkett G.III."/>
            <person name="Neeno-Eckwall E.C."/>
            <person name="Glasner J.D."/>
            <person name="Perna N.T."/>
        </authorList>
    </citation>
    <scope>NUCLEOTIDE SEQUENCE [LARGE SCALE GENOMIC DNA]</scope>
    <source>
        <strain evidence="10 11">ATCC 33301</strain>
    </source>
</reference>
<dbReference type="Pfam" id="PF02698">
    <property type="entry name" value="DUF218"/>
    <property type="match status" value="1"/>
</dbReference>
<dbReference type="InterPro" id="IPR003848">
    <property type="entry name" value="DUF218"/>
</dbReference>
<evidence type="ECO:0000313" key="10">
    <source>
        <dbReference type="EMBL" id="KFD19840.1"/>
    </source>
</evidence>
<keyword evidence="11" id="KW-1185">Reference proteome</keyword>
<proteinExistence type="predicted"/>
<evidence type="ECO:0000256" key="4">
    <source>
        <dbReference type="ARBA" id="ARBA00022692"/>
    </source>
</evidence>
<name>A0A085JH94_9GAMM</name>
<comment type="subcellular location">
    <subcellularLocation>
        <location evidence="1">Cell inner membrane</location>
        <topology evidence="1">Single-pass membrane protein</topology>
    </subcellularLocation>
</comment>
<dbReference type="NCBIfam" id="NF008092">
    <property type="entry name" value="PRK10834.1"/>
    <property type="match status" value="1"/>
</dbReference>
<dbReference type="AlphaFoldDB" id="A0A085JH94"/>
<evidence type="ECO:0000256" key="3">
    <source>
        <dbReference type="ARBA" id="ARBA00022519"/>
    </source>
</evidence>
<dbReference type="CDD" id="cd06259">
    <property type="entry name" value="YdcF-like"/>
    <property type="match status" value="1"/>
</dbReference>
<evidence type="ECO:0000256" key="8">
    <source>
        <dbReference type="SAM" id="MobiDB-lite"/>
    </source>
</evidence>
<comment type="caution">
    <text evidence="10">The sequence shown here is derived from an EMBL/GenBank/DDBJ whole genome shotgun (WGS) entry which is preliminary data.</text>
</comment>
<protein>
    <submittedName>
        <fullName evidence="10">SanA family protein</fullName>
    </submittedName>
</protein>
<organism evidence="10 11">
    <name type="scientific">Tatumella ptyseos ATCC 33301</name>
    <dbReference type="NCBI Taxonomy" id="1005995"/>
    <lineage>
        <taxon>Bacteria</taxon>
        <taxon>Pseudomonadati</taxon>
        <taxon>Pseudomonadota</taxon>
        <taxon>Gammaproteobacteria</taxon>
        <taxon>Enterobacterales</taxon>
        <taxon>Erwiniaceae</taxon>
        <taxon>Tatumella</taxon>
    </lineage>
</organism>